<gene>
    <name evidence="6" type="ORF">AMAG_05774</name>
</gene>
<comment type="similarity">
    <text evidence="1 3">Belongs to the pirin family.</text>
</comment>
<evidence type="ECO:0000256" key="2">
    <source>
        <dbReference type="PIRSR" id="PIRSR006232-1"/>
    </source>
</evidence>
<comment type="cofactor">
    <cofactor evidence="2">
        <name>Fe cation</name>
        <dbReference type="ChEBI" id="CHEBI:24875"/>
    </cofactor>
    <text evidence="2">Binds 1 Fe cation per subunit.</text>
</comment>
<dbReference type="InterPro" id="IPR014710">
    <property type="entry name" value="RmlC-like_jellyroll"/>
</dbReference>
<name>A0A0L0SDA6_ALLM3</name>
<dbReference type="PIRSF" id="PIRSF006232">
    <property type="entry name" value="Pirin"/>
    <property type="match status" value="1"/>
</dbReference>
<dbReference type="PANTHER" id="PTHR13903">
    <property type="entry name" value="PIRIN-RELATED"/>
    <property type="match status" value="1"/>
</dbReference>
<accession>A0A0L0SDA6</accession>
<dbReference type="InterPro" id="IPR003829">
    <property type="entry name" value="Pirin_N_dom"/>
</dbReference>
<proteinExistence type="inferred from homology"/>
<dbReference type="STRING" id="578462.A0A0L0SDA6"/>
<dbReference type="CDD" id="cd02909">
    <property type="entry name" value="cupin_pirin_N"/>
    <property type="match status" value="1"/>
</dbReference>
<dbReference type="CDD" id="cd02247">
    <property type="entry name" value="cupin_pirin_C"/>
    <property type="match status" value="1"/>
</dbReference>
<evidence type="ECO:0000259" key="4">
    <source>
        <dbReference type="Pfam" id="PF02678"/>
    </source>
</evidence>
<dbReference type="Gene3D" id="2.60.120.10">
    <property type="entry name" value="Jelly Rolls"/>
    <property type="match status" value="2"/>
</dbReference>
<reference evidence="7" key="2">
    <citation type="submission" date="2009-11" db="EMBL/GenBank/DDBJ databases">
        <title>The Genome Sequence of Allomyces macrogynus strain ATCC 38327.</title>
        <authorList>
            <consortium name="The Broad Institute Genome Sequencing Platform"/>
            <person name="Russ C."/>
            <person name="Cuomo C."/>
            <person name="Shea T."/>
            <person name="Young S.K."/>
            <person name="Zeng Q."/>
            <person name="Koehrsen M."/>
            <person name="Haas B."/>
            <person name="Borodovsky M."/>
            <person name="Guigo R."/>
            <person name="Alvarado L."/>
            <person name="Berlin A."/>
            <person name="Borenstein D."/>
            <person name="Chen Z."/>
            <person name="Engels R."/>
            <person name="Freedman E."/>
            <person name="Gellesch M."/>
            <person name="Goldberg J."/>
            <person name="Griggs A."/>
            <person name="Gujja S."/>
            <person name="Heiman D."/>
            <person name="Hepburn T."/>
            <person name="Howarth C."/>
            <person name="Jen D."/>
            <person name="Larson L."/>
            <person name="Lewis B."/>
            <person name="Mehta T."/>
            <person name="Park D."/>
            <person name="Pearson M."/>
            <person name="Roberts A."/>
            <person name="Saif S."/>
            <person name="Shenoy N."/>
            <person name="Sisk P."/>
            <person name="Stolte C."/>
            <person name="Sykes S."/>
            <person name="Walk T."/>
            <person name="White J."/>
            <person name="Yandava C."/>
            <person name="Burger G."/>
            <person name="Gray M.W."/>
            <person name="Holland P.W.H."/>
            <person name="King N."/>
            <person name="Lang F.B.F."/>
            <person name="Roger A.J."/>
            <person name="Ruiz-Trillo I."/>
            <person name="Lander E."/>
            <person name="Nusbaum C."/>
        </authorList>
    </citation>
    <scope>NUCLEOTIDE SEQUENCE [LARGE SCALE GENOMIC DNA]</scope>
    <source>
        <strain evidence="7">ATCC 38327</strain>
    </source>
</reference>
<feature type="binding site" evidence="2">
    <location>
        <position position="63"/>
    </location>
    <ligand>
        <name>Fe cation</name>
        <dbReference type="ChEBI" id="CHEBI:24875"/>
    </ligand>
</feature>
<dbReference type="InterPro" id="IPR011051">
    <property type="entry name" value="RmlC_Cupin_sf"/>
</dbReference>
<keyword evidence="2" id="KW-0479">Metal-binding</keyword>
<dbReference type="OMA" id="GRMRHRD"/>
<dbReference type="InterPro" id="IPR012093">
    <property type="entry name" value="Pirin"/>
</dbReference>
<sequence length="306" mass="33261">MTTMQDAAPLARNVARTYFARETPEGVGVTVRRSIGTDELPDLDPFLMLDEFHLSPPAGFSDHPHRGFETVTYMLSGASEHEDFAGHRGRIGAGDLQWMTAGRGIVHAEVPIEEENSGLQLWVNLPASHKMMEPRYQELLGKDLPRVQPADGVDVTVIAGEAYGASAKVRTVTPICYFDIRVEAGSSTKVPVPGTFNAFAYVLEGEALFGGKATKGVRGEAIVFDAPTEDDAKKATEVPVVAGEKGVRFVFVGGEPINEPVFQHGPFVMNHPLEIQQAMHDYTSGSNGFERAVGFRSDISKQVSRF</sequence>
<dbReference type="VEuPathDB" id="FungiDB:AMAG_05774"/>
<evidence type="ECO:0008006" key="8">
    <source>
        <dbReference type="Google" id="ProtNLM"/>
    </source>
</evidence>
<dbReference type="eggNOG" id="ENOG502QQ5A">
    <property type="taxonomic scope" value="Eukaryota"/>
</dbReference>
<feature type="binding site" evidence="2">
    <location>
        <position position="107"/>
    </location>
    <ligand>
        <name>Fe cation</name>
        <dbReference type="ChEBI" id="CHEBI:24875"/>
    </ligand>
</feature>
<feature type="binding site" evidence="2">
    <location>
        <position position="65"/>
    </location>
    <ligand>
        <name>Fe cation</name>
        <dbReference type="ChEBI" id="CHEBI:24875"/>
    </ligand>
</feature>
<dbReference type="PANTHER" id="PTHR13903:SF8">
    <property type="entry name" value="PIRIN"/>
    <property type="match status" value="1"/>
</dbReference>
<dbReference type="GO" id="GO:0046872">
    <property type="term" value="F:metal ion binding"/>
    <property type="evidence" value="ECO:0007669"/>
    <property type="project" value="UniProtKB-KW"/>
</dbReference>
<dbReference type="EMBL" id="GG745336">
    <property type="protein sequence ID" value="KNE60385.1"/>
    <property type="molecule type" value="Genomic_DNA"/>
</dbReference>
<keyword evidence="7" id="KW-1185">Reference proteome</keyword>
<dbReference type="AlphaFoldDB" id="A0A0L0SDA6"/>
<evidence type="ECO:0000313" key="7">
    <source>
        <dbReference type="Proteomes" id="UP000054350"/>
    </source>
</evidence>
<keyword evidence="2" id="KW-0408">Iron</keyword>
<dbReference type="Proteomes" id="UP000054350">
    <property type="component" value="Unassembled WGS sequence"/>
</dbReference>
<feature type="binding site" evidence="2">
    <location>
        <position position="109"/>
    </location>
    <ligand>
        <name>Fe cation</name>
        <dbReference type="ChEBI" id="CHEBI:24875"/>
    </ligand>
</feature>
<reference evidence="6 7" key="1">
    <citation type="submission" date="2009-11" db="EMBL/GenBank/DDBJ databases">
        <title>Annotation of Allomyces macrogynus ATCC 38327.</title>
        <authorList>
            <consortium name="The Broad Institute Genome Sequencing Platform"/>
            <person name="Russ C."/>
            <person name="Cuomo C."/>
            <person name="Burger G."/>
            <person name="Gray M.W."/>
            <person name="Holland P.W.H."/>
            <person name="King N."/>
            <person name="Lang F.B.F."/>
            <person name="Roger A.J."/>
            <person name="Ruiz-Trillo I."/>
            <person name="Young S.K."/>
            <person name="Zeng Q."/>
            <person name="Gargeya S."/>
            <person name="Fitzgerald M."/>
            <person name="Haas B."/>
            <person name="Abouelleil A."/>
            <person name="Alvarado L."/>
            <person name="Arachchi H.M."/>
            <person name="Berlin A."/>
            <person name="Chapman S.B."/>
            <person name="Gearin G."/>
            <person name="Goldberg J."/>
            <person name="Griggs A."/>
            <person name="Gujja S."/>
            <person name="Hansen M."/>
            <person name="Heiman D."/>
            <person name="Howarth C."/>
            <person name="Larimer J."/>
            <person name="Lui A."/>
            <person name="MacDonald P.J.P."/>
            <person name="McCowen C."/>
            <person name="Montmayeur A."/>
            <person name="Murphy C."/>
            <person name="Neiman D."/>
            <person name="Pearson M."/>
            <person name="Priest M."/>
            <person name="Roberts A."/>
            <person name="Saif S."/>
            <person name="Shea T."/>
            <person name="Sisk P."/>
            <person name="Stolte C."/>
            <person name="Sykes S."/>
            <person name="Wortman J."/>
            <person name="Nusbaum C."/>
            <person name="Birren B."/>
        </authorList>
    </citation>
    <scope>NUCLEOTIDE SEQUENCE [LARGE SCALE GENOMIC DNA]</scope>
    <source>
        <strain evidence="6 7">ATCC 38327</strain>
    </source>
</reference>
<dbReference type="InterPro" id="IPR008778">
    <property type="entry name" value="Pirin_C_dom"/>
</dbReference>
<feature type="domain" description="Pirin C-terminal" evidence="5">
    <location>
        <begin position="177"/>
        <end position="287"/>
    </location>
</feature>
<dbReference type="Pfam" id="PF02678">
    <property type="entry name" value="Pirin"/>
    <property type="match status" value="1"/>
</dbReference>
<protein>
    <recommendedName>
        <fullName evidence="8">Pirin-like protein</fullName>
    </recommendedName>
</protein>
<organism evidence="6 7">
    <name type="scientific">Allomyces macrogynus (strain ATCC 38327)</name>
    <name type="common">Allomyces javanicus var. macrogynus</name>
    <dbReference type="NCBI Taxonomy" id="578462"/>
    <lineage>
        <taxon>Eukaryota</taxon>
        <taxon>Fungi</taxon>
        <taxon>Fungi incertae sedis</taxon>
        <taxon>Blastocladiomycota</taxon>
        <taxon>Blastocladiomycetes</taxon>
        <taxon>Blastocladiales</taxon>
        <taxon>Blastocladiaceae</taxon>
        <taxon>Allomyces</taxon>
    </lineage>
</organism>
<evidence type="ECO:0000256" key="3">
    <source>
        <dbReference type="RuleBase" id="RU003457"/>
    </source>
</evidence>
<dbReference type="Pfam" id="PF05726">
    <property type="entry name" value="Pirin_C"/>
    <property type="match status" value="1"/>
</dbReference>
<evidence type="ECO:0000313" key="6">
    <source>
        <dbReference type="EMBL" id="KNE60385.1"/>
    </source>
</evidence>
<feature type="domain" description="Pirin N-terminal" evidence="4">
    <location>
        <begin position="29"/>
        <end position="123"/>
    </location>
</feature>
<evidence type="ECO:0000259" key="5">
    <source>
        <dbReference type="Pfam" id="PF05726"/>
    </source>
</evidence>
<dbReference type="OrthoDB" id="198735at2759"/>
<dbReference type="SUPFAM" id="SSF51182">
    <property type="entry name" value="RmlC-like cupins"/>
    <property type="match status" value="1"/>
</dbReference>
<evidence type="ECO:0000256" key="1">
    <source>
        <dbReference type="ARBA" id="ARBA00008416"/>
    </source>
</evidence>